<keyword evidence="1" id="KW-1133">Transmembrane helix</keyword>
<evidence type="ECO:0000313" key="2">
    <source>
        <dbReference type="EMBL" id="MDQ0337850.1"/>
    </source>
</evidence>
<gene>
    <name evidence="2" type="ORF">J2S00_000633</name>
</gene>
<keyword evidence="1" id="KW-0472">Membrane</keyword>
<proteinExistence type="predicted"/>
<comment type="caution">
    <text evidence="2">The sequence shown here is derived from an EMBL/GenBank/DDBJ whole genome shotgun (WGS) entry which is preliminary data.</text>
</comment>
<feature type="transmembrane region" description="Helical" evidence="1">
    <location>
        <begin position="14"/>
        <end position="31"/>
    </location>
</feature>
<dbReference type="EMBL" id="JAUSUQ010000002">
    <property type="protein sequence ID" value="MDQ0337850.1"/>
    <property type="molecule type" value="Genomic_DNA"/>
</dbReference>
<evidence type="ECO:0000256" key="1">
    <source>
        <dbReference type="SAM" id="Phobius"/>
    </source>
</evidence>
<name>A0ABU0CN64_9BACI</name>
<sequence>MTTIKGIKATKQKVNINLVFMLAFCTLHSFLSKIFDTKYPHIIFANNNKLLSYIYNFGIYGLFFSNAIKFIKEDDWSMNAKLTSHL</sequence>
<feature type="transmembrane region" description="Helical" evidence="1">
    <location>
        <begin position="51"/>
        <end position="71"/>
    </location>
</feature>
<protein>
    <submittedName>
        <fullName evidence="2">GH24 family phage-related lysozyme (Muramidase)</fullName>
    </submittedName>
</protein>
<keyword evidence="1" id="KW-0812">Transmembrane</keyword>
<dbReference type="Proteomes" id="UP001232445">
    <property type="component" value="Unassembled WGS sequence"/>
</dbReference>
<accession>A0ABU0CN64</accession>
<organism evidence="2 3">
    <name type="scientific">Caldalkalibacillus uzonensis</name>
    <dbReference type="NCBI Taxonomy" id="353224"/>
    <lineage>
        <taxon>Bacteria</taxon>
        <taxon>Bacillati</taxon>
        <taxon>Bacillota</taxon>
        <taxon>Bacilli</taxon>
        <taxon>Bacillales</taxon>
        <taxon>Bacillaceae</taxon>
        <taxon>Caldalkalibacillus</taxon>
    </lineage>
</organism>
<dbReference type="RefSeq" id="WP_307335299.1">
    <property type="nucleotide sequence ID" value="NZ_JAUSUQ010000002.1"/>
</dbReference>
<evidence type="ECO:0000313" key="3">
    <source>
        <dbReference type="Proteomes" id="UP001232445"/>
    </source>
</evidence>
<keyword evidence="3" id="KW-1185">Reference proteome</keyword>
<reference evidence="2 3" key="1">
    <citation type="submission" date="2023-07" db="EMBL/GenBank/DDBJ databases">
        <title>Genomic Encyclopedia of Type Strains, Phase IV (KMG-IV): sequencing the most valuable type-strain genomes for metagenomic binning, comparative biology and taxonomic classification.</title>
        <authorList>
            <person name="Goeker M."/>
        </authorList>
    </citation>
    <scope>NUCLEOTIDE SEQUENCE [LARGE SCALE GENOMIC DNA]</scope>
    <source>
        <strain evidence="2 3">DSM 17740</strain>
    </source>
</reference>